<keyword evidence="1" id="KW-0472">Membrane</keyword>
<dbReference type="GO" id="GO:0005829">
    <property type="term" value="C:cytosol"/>
    <property type="evidence" value="ECO:0007669"/>
    <property type="project" value="TreeGrafter"/>
</dbReference>
<gene>
    <name evidence="3" type="ordered locus">Caci_6775</name>
</gene>
<accession>C7Q1R6</accession>
<dbReference type="Proteomes" id="UP000000851">
    <property type="component" value="Chromosome"/>
</dbReference>
<dbReference type="PANTHER" id="PTHR42698:SF1">
    <property type="entry name" value="GTPASE ERA, MITOCHONDRIAL"/>
    <property type="match status" value="1"/>
</dbReference>
<dbReference type="InterPro" id="IPR005662">
    <property type="entry name" value="GTPase_Era-like"/>
</dbReference>
<dbReference type="RefSeq" id="WP_015795346.1">
    <property type="nucleotide sequence ID" value="NC_013131.1"/>
</dbReference>
<dbReference type="InterPro" id="IPR006073">
    <property type="entry name" value="GTP-bd"/>
</dbReference>
<dbReference type="InterPro" id="IPR027417">
    <property type="entry name" value="P-loop_NTPase"/>
</dbReference>
<dbReference type="SUPFAM" id="SSF52540">
    <property type="entry name" value="P-loop containing nucleoside triphosphate hydrolases"/>
    <property type="match status" value="1"/>
</dbReference>
<keyword evidence="1" id="KW-1133">Transmembrane helix</keyword>
<proteinExistence type="predicted"/>
<dbReference type="AlphaFoldDB" id="C7Q1R6"/>
<name>C7Q1R6_CATAD</name>
<protein>
    <submittedName>
        <fullName evidence="3">Putative ABC transporter</fullName>
    </submittedName>
</protein>
<dbReference type="STRING" id="479433.Caci_6775"/>
<feature type="domain" description="G" evidence="2">
    <location>
        <begin position="83"/>
        <end position="229"/>
    </location>
</feature>
<dbReference type="GO" id="GO:0019843">
    <property type="term" value="F:rRNA binding"/>
    <property type="evidence" value="ECO:0007669"/>
    <property type="project" value="TreeGrafter"/>
</dbReference>
<feature type="transmembrane region" description="Helical" evidence="1">
    <location>
        <begin position="495"/>
        <end position="516"/>
    </location>
</feature>
<dbReference type="GO" id="GO:0000028">
    <property type="term" value="P:ribosomal small subunit assembly"/>
    <property type="evidence" value="ECO:0007669"/>
    <property type="project" value="TreeGrafter"/>
</dbReference>
<keyword evidence="4" id="KW-1185">Reference proteome</keyword>
<dbReference type="Gene3D" id="3.40.50.300">
    <property type="entry name" value="P-loop containing nucleotide triphosphate hydrolases"/>
    <property type="match status" value="1"/>
</dbReference>
<reference evidence="3 4" key="1">
    <citation type="journal article" date="2009" name="Stand. Genomic Sci.">
        <title>Complete genome sequence of Catenulispora acidiphila type strain (ID 139908).</title>
        <authorList>
            <person name="Copeland A."/>
            <person name="Lapidus A."/>
            <person name="Glavina Del Rio T."/>
            <person name="Nolan M."/>
            <person name="Lucas S."/>
            <person name="Chen F."/>
            <person name="Tice H."/>
            <person name="Cheng J.F."/>
            <person name="Bruce D."/>
            <person name="Goodwin L."/>
            <person name="Pitluck S."/>
            <person name="Mikhailova N."/>
            <person name="Pati A."/>
            <person name="Ivanova N."/>
            <person name="Mavromatis K."/>
            <person name="Chen A."/>
            <person name="Palaniappan K."/>
            <person name="Chain P."/>
            <person name="Land M."/>
            <person name="Hauser L."/>
            <person name="Chang Y.J."/>
            <person name="Jeffries C.D."/>
            <person name="Chertkov O."/>
            <person name="Brettin T."/>
            <person name="Detter J.C."/>
            <person name="Han C."/>
            <person name="Ali Z."/>
            <person name="Tindall B.J."/>
            <person name="Goker M."/>
            <person name="Bristow J."/>
            <person name="Eisen J.A."/>
            <person name="Markowitz V."/>
            <person name="Hugenholtz P."/>
            <person name="Kyrpides N.C."/>
            <person name="Klenk H.P."/>
        </authorList>
    </citation>
    <scope>NUCLEOTIDE SEQUENCE [LARGE SCALE GENOMIC DNA]</scope>
    <source>
        <strain evidence="4">DSM 44928 / JCM 14897 / NBRC 102108 / NRRL B-24433 / ID139908</strain>
    </source>
</reference>
<dbReference type="GO" id="GO:0005525">
    <property type="term" value="F:GTP binding"/>
    <property type="evidence" value="ECO:0007669"/>
    <property type="project" value="InterPro"/>
</dbReference>
<dbReference type="EMBL" id="CP001700">
    <property type="protein sequence ID" value="ACU75617.1"/>
    <property type="molecule type" value="Genomic_DNA"/>
</dbReference>
<dbReference type="KEGG" id="cai:Caci_6775"/>
<organism evidence="3 4">
    <name type="scientific">Catenulispora acidiphila (strain DSM 44928 / JCM 14897 / NBRC 102108 / NRRL B-24433 / ID139908)</name>
    <dbReference type="NCBI Taxonomy" id="479433"/>
    <lineage>
        <taxon>Bacteria</taxon>
        <taxon>Bacillati</taxon>
        <taxon>Actinomycetota</taxon>
        <taxon>Actinomycetes</taxon>
        <taxon>Catenulisporales</taxon>
        <taxon>Catenulisporaceae</taxon>
        <taxon>Catenulispora</taxon>
    </lineage>
</organism>
<evidence type="ECO:0000259" key="2">
    <source>
        <dbReference type="Pfam" id="PF01926"/>
    </source>
</evidence>
<dbReference type="GO" id="GO:0043024">
    <property type="term" value="F:ribosomal small subunit binding"/>
    <property type="evidence" value="ECO:0007669"/>
    <property type="project" value="TreeGrafter"/>
</dbReference>
<dbReference type="PANTHER" id="PTHR42698">
    <property type="entry name" value="GTPASE ERA"/>
    <property type="match status" value="1"/>
</dbReference>
<keyword evidence="1" id="KW-0812">Transmembrane</keyword>
<dbReference type="HOGENOM" id="CLU_016609_2_1_11"/>
<evidence type="ECO:0000313" key="4">
    <source>
        <dbReference type="Proteomes" id="UP000000851"/>
    </source>
</evidence>
<evidence type="ECO:0000256" key="1">
    <source>
        <dbReference type="SAM" id="Phobius"/>
    </source>
</evidence>
<sequence>MDVNTEQGAAVDQPVGSSPWAVTVPLPMGGGGSRVLTGRLGRLETLLKETDGRLSDFTAQEADRILRRVHERIALSPDHVVTAIAGATGSGKSSLFNALIRFELAPVGAIRPTTTTGLACIWDPAHAEASTALLDRIGVASNNRILRGSLLDGANRTAEPELAPLVLIDLPDHDSAVRAHRDETDRATAAADLLLFVTDPQKYADASWHERYLRHLNHHQETLVVVLNKSDELSAADIRACAADLSRIMTESGLGDVPILVTSTRTGEGLQQLRELIASSVRRKQAALMRSEADVDRAATLIAAELAPRDGSVPESLSPQAKSATLLAIGDSTSMQALSDLIDATYRRRASVVTGWPVRHAVRTLISRLRGDTESRYSPWSGAVAGEPAPPPIQYGDVEHAVADAVDRFAEAMPQPWAKEMRRIGDRCVKSLSDTLDTTLSGTEVGPRLVPRWWTAVQVVHWMLLTAALVGAGGAIAYAASGGGKDSSLPDTGPIPFPLLVAIIALVGGALLDLVCRPAARRAAGRLRAKVGERMTERVRGAAEQLLFAPLVAEHERYVRAWTLAQGLVRKTREKGVPPSGGGRRQPTN</sequence>
<dbReference type="Pfam" id="PF01926">
    <property type="entry name" value="MMR_HSR1"/>
    <property type="match status" value="1"/>
</dbReference>
<dbReference type="eggNOG" id="COG0699">
    <property type="taxonomic scope" value="Bacteria"/>
</dbReference>
<feature type="transmembrane region" description="Helical" evidence="1">
    <location>
        <begin position="459"/>
        <end position="480"/>
    </location>
</feature>
<evidence type="ECO:0000313" key="3">
    <source>
        <dbReference type="EMBL" id="ACU75617.1"/>
    </source>
</evidence>
<dbReference type="OrthoDB" id="974105at2"/>
<dbReference type="InParanoid" id="C7Q1R6"/>